<dbReference type="InterPro" id="IPR036390">
    <property type="entry name" value="WH_DNA-bd_sf"/>
</dbReference>
<gene>
    <name evidence="2" type="ORF">NYF23_05750</name>
</gene>
<dbReference type="InterPro" id="IPR026433">
    <property type="entry name" value="MarR_EPS"/>
</dbReference>
<name>A0ABY5TQK8_9GAMM</name>
<organism evidence="2 3">
    <name type="scientific">SAR92 clade bacterium H455</name>
    <dbReference type="NCBI Taxonomy" id="2974818"/>
    <lineage>
        <taxon>Bacteria</taxon>
        <taxon>Pseudomonadati</taxon>
        <taxon>Pseudomonadota</taxon>
        <taxon>Gammaproteobacteria</taxon>
        <taxon>Cellvibrionales</taxon>
        <taxon>Porticoccaceae</taxon>
        <taxon>SAR92 clade</taxon>
    </lineage>
</organism>
<reference evidence="2" key="1">
    <citation type="submission" date="2022-08" db="EMBL/GenBank/DDBJ databases">
        <title>Catabolic pathway analysis in culturable SAR92 clade bacteria reveals their overlooked roles in DMSP degradation in coastal seas.</title>
        <authorList>
            <person name="He X."/>
            <person name="Zhang X."/>
            <person name="Zhang Y."/>
        </authorList>
    </citation>
    <scope>NUCLEOTIDE SEQUENCE</scope>
    <source>
        <strain evidence="2">H455</strain>
    </source>
</reference>
<dbReference type="EMBL" id="CP103416">
    <property type="protein sequence ID" value="UVW36114.1"/>
    <property type="molecule type" value="Genomic_DNA"/>
</dbReference>
<dbReference type="SUPFAM" id="SSF46785">
    <property type="entry name" value="Winged helix' DNA-binding domain"/>
    <property type="match status" value="1"/>
</dbReference>
<dbReference type="NCBIfam" id="TIGR04176">
    <property type="entry name" value="MarR_EPS"/>
    <property type="match status" value="1"/>
</dbReference>
<dbReference type="InterPro" id="IPR036388">
    <property type="entry name" value="WH-like_DNA-bd_sf"/>
</dbReference>
<evidence type="ECO:0000313" key="2">
    <source>
        <dbReference type="EMBL" id="UVW36114.1"/>
    </source>
</evidence>
<keyword evidence="3" id="KW-1185">Reference proteome</keyword>
<evidence type="ECO:0000313" key="3">
    <source>
        <dbReference type="Proteomes" id="UP001059934"/>
    </source>
</evidence>
<dbReference type="Pfam" id="PF13412">
    <property type="entry name" value="HTH_24"/>
    <property type="match status" value="1"/>
</dbReference>
<dbReference type="Gene3D" id="1.10.10.10">
    <property type="entry name" value="Winged helix-like DNA-binding domain superfamily/Winged helix DNA-binding domain"/>
    <property type="match status" value="1"/>
</dbReference>
<protein>
    <submittedName>
        <fullName evidence="2">MarR family EPS-associated transcriptional regulator</fullName>
    </submittedName>
</protein>
<keyword evidence="1" id="KW-0175">Coiled coil</keyword>
<sequence length="114" mass="12734">MTGQEIQLRTLKLLEQNPHLSQRELSAALGVSLGKAHYVLKALVNMGWVKLDNFRRSDHKLGYAYLLTAKGIAEKADITVRFLARKQLEYEALREEIEQLKAEVSGGAGEPGSR</sequence>
<dbReference type="Proteomes" id="UP001059934">
    <property type="component" value="Chromosome"/>
</dbReference>
<proteinExistence type="predicted"/>
<evidence type="ECO:0000256" key="1">
    <source>
        <dbReference type="SAM" id="Coils"/>
    </source>
</evidence>
<accession>A0ABY5TQK8</accession>
<feature type="coiled-coil region" evidence="1">
    <location>
        <begin position="83"/>
        <end position="110"/>
    </location>
</feature>